<gene>
    <name evidence="1" type="ORF">MENTE1834_LOCUS12433</name>
</gene>
<accession>A0ACB0YHY5</accession>
<reference evidence="1" key="1">
    <citation type="submission" date="2023-11" db="EMBL/GenBank/DDBJ databases">
        <authorList>
            <person name="Poullet M."/>
        </authorList>
    </citation>
    <scope>NUCLEOTIDE SEQUENCE</scope>
    <source>
        <strain evidence="1">E1834</strain>
    </source>
</reference>
<evidence type="ECO:0000313" key="1">
    <source>
        <dbReference type="EMBL" id="CAK5047478.1"/>
    </source>
</evidence>
<dbReference type="EMBL" id="CAVMJV010000012">
    <property type="protein sequence ID" value="CAK5047478.1"/>
    <property type="molecule type" value="Genomic_DNA"/>
</dbReference>
<organism evidence="1 2">
    <name type="scientific">Meloidogyne enterolobii</name>
    <name type="common">Root-knot nematode worm</name>
    <name type="synonym">Meloidogyne mayaguensis</name>
    <dbReference type="NCBI Taxonomy" id="390850"/>
    <lineage>
        <taxon>Eukaryota</taxon>
        <taxon>Metazoa</taxon>
        <taxon>Ecdysozoa</taxon>
        <taxon>Nematoda</taxon>
        <taxon>Chromadorea</taxon>
        <taxon>Rhabditida</taxon>
        <taxon>Tylenchina</taxon>
        <taxon>Tylenchomorpha</taxon>
        <taxon>Tylenchoidea</taxon>
        <taxon>Meloidogynidae</taxon>
        <taxon>Meloidogyninae</taxon>
        <taxon>Meloidogyne</taxon>
    </lineage>
</organism>
<sequence length="102" mass="11366">MPASLTKVLVLILLNICAVLTKNDPIVFNYLALPATIDLVKAGFGKGFYMKDIIVFNGTILKEPDQFTINLFEDGVMLKNASVQFHFNACFKSKLVIISYSF</sequence>
<comment type="caution">
    <text evidence="1">The sequence shown here is derived from an EMBL/GenBank/DDBJ whole genome shotgun (WGS) entry which is preliminary data.</text>
</comment>
<proteinExistence type="predicted"/>
<keyword evidence="2" id="KW-1185">Reference proteome</keyword>
<name>A0ACB0YHY5_MELEN</name>
<dbReference type="Proteomes" id="UP001497535">
    <property type="component" value="Unassembled WGS sequence"/>
</dbReference>
<protein>
    <submittedName>
        <fullName evidence="1">Uncharacterized protein</fullName>
    </submittedName>
</protein>
<evidence type="ECO:0000313" key="2">
    <source>
        <dbReference type="Proteomes" id="UP001497535"/>
    </source>
</evidence>